<dbReference type="RefSeq" id="WP_011813517.1">
    <property type="nucleotide sequence ID" value="NC_008789.1"/>
</dbReference>
<dbReference type="Proteomes" id="UP000000647">
    <property type="component" value="Chromosome"/>
</dbReference>
<dbReference type="KEGG" id="hha:Hhal_0712"/>
<feature type="chain" id="PRO_5002640385" description="DUF3108 domain-containing protein" evidence="1">
    <location>
        <begin position="31"/>
        <end position="255"/>
    </location>
</feature>
<dbReference type="EMBL" id="CP000544">
    <property type="protein sequence ID" value="ABM61494.1"/>
    <property type="molecule type" value="Genomic_DNA"/>
</dbReference>
<dbReference type="AlphaFoldDB" id="A1WUY2"/>
<dbReference type="OrthoDB" id="6007799at2"/>
<dbReference type="HOGENOM" id="CLU_063619_3_0_6"/>
<evidence type="ECO:0008006" key="4">
    <source>
        <dbReference type="Google" id="ProtNLM"/>
    </source>
</evidence>
<proteinExistence type="predicted"/>
<sequence>MRAPSKRTFSVQRAAAWLILGLLTATTSLAAPAAAAEAERIPEFRAEYEVKYGRLTLGTSRLELEYLGDDRYRYEMFVRPRGLARAVLGTDLTDISEGQVLADGTLRPDRFVHKREGRDERHEAITFDHDAGKVTFADGTAIDLEEGAVDRLLPQLLIMRDLSATFDRVLTYRIADDEEISDYSFERKGRERVSVAAGSYRAERIQRVRDGDSSRESNAWVYRRLHNLPVKIEHADSGRTFVMELTEVSGPIQDD</sequence>
<keyword evidence="1" id="KW-0732">Signal</keyword>
<evidence type="ECO:0000313" key="3">
    <source>
        <dbReference type="Proteomes" id="UP000000647"/>
    </source>
</evidence>
<evidence type="ECO:0000256" key="1">
    <source>
        <dbReference type="SAM" id="SignalP"/>
    </source>
</evidence>
<dbReference type="STRING" id="349124.Hhal_0712"/>
<keyword evidence="3" id="KW-1185">Reference proteome</keyword>
<name>A1WUY2_HALHL</name>
<gene>
    <name evidence="2" type="ordered locus">Hhal_0712</name>
</gene>
<reference evidence="3" key="1">
    <citation type="submission" date="2006-12" db="EMBL/GenBank/DDBJ databases">
        <title>Complete sequence of Halorhodospira halophila SL1.</title>
        <authorList>
            <consortium name="US DOE Joint Genome Institute"/>
            <person name="Copeland A."/>
            <person name="Lucas S."/>
            <person name="Lapidus A."/>
            <person name="Barry K."/>
            <person name="Detter J.C."/>
            <person name="Glavina del Rio T."/>
            <person name="Hammon N."/>
            <person name="Israni S."/>
            <person name="Dalin E."/>
            <person name="Tice H."/>
            <person name="Pitluck S."/>
            <person name="Saunders E."/>
            <person name="Brettin T."/>
            <person name="Bruce D."/>
            <person name="Han C."/>
            <person name="Tapia R."/>
            <person name="Schmutz J."/>
            <person name="Larimer F."/>
            <person name="Land M."/>
            <person name="Hauser L."/>
            <person name="Kyrpides N."/>
            <person name="Mikhailova N."/>
            <person name="Hoff W."/>
            <person name="Richardson P."/>
        </authorList>
    </citation>
    <scope>NUCLEOTIDE SEQUENCE [LARGE SCALE GENOMIC DNA]</scope>
    <source>
        <strain evidence="3">DSM 244 / SL1</strain>
    </source>
</reference>
<protein>
    <recommendedName>
        <fullName evidence="4">DUF3108 domain-containing protein</fullName>
    </recommendedName>
</protein>
<organism evidence="2 3">
    <name type="scientific">Halorhodospira halophila (strain DSM 244 / SL1)</name>
    <name type="common">Ectothiorhodospira halophila (strain DSM 244 / SL1)</name>
    <dbReference type="NCBI Taxonomy" id="349124"/>
    <lineage>
        <taxon>Bacteria</taxon>
        <taxon>Pseudomonadati</taxon>
        <taxon>Pseudomonadota</taxon>
        <taxon>Gammaproteobacteria</taxon>
        <taxon>Chromatiales</taxon>
        <taxon>Ectothiorhodospiraceae</taxon>
        <taxon>Halorhodospira</taxon>
    </lineage>
</organism>
<dbReference type="InterPro" id="IPR021457">
    <property type="entry name" value="DUF3108"/>
</dbReference>
<accession>A1WUY2</accession>
<dbReference type="Pfam" id="PF11306">
    <property type="entry name" value="DUF3108"/>
    <property type="match status" value="1"/>
</dbReference>
<reference evidence="2 3" key="2">
    <citation type="journal article" date="2013" name="Stand. Genomic Sci.">
        <title>Complete genome sequence of Halorhodospira halophila SL1.</title>
        <authorList>
            <person name="Challacombe J.F."/>
            <person name="Majid S."/>
            <person name="Deole R."/>
            <person name="Brettin T.S."/>
            <person name="Bruce D."/>
            <person name="Delano S.F."/>
            <person name="Detter J.C."/>
            <person name="Gleasner C.D."/>
            <person name="Han C.S."/>
            <person name="Misra M."/>
            <person name="Reitenga K.G."/>
            <person name="Mikhailova N."/>
            <person name="Woyke T."/>
            <person name="Pitluck S."/>
            <person name="Nolan M."/>
            <person name="Land M.L."/>
            <person name="Saunders E."/>
            <person name="Tapia R."/>
            <person name="Lapidus A."/>
            <person name="Ivanova N."/>
            <person name="Hoff W.D."/>
        </authorList>
    </citation>
    <scope>NUCLEOTIDE SEQUENCE [LARGE SCALE GENOMIC DNA]</scope>
    <source>
        <strain evidence="3">DSM 244 / SL1</strain>
    </source>
</reference>
<evidence type="ECO:0000313" key="2">
    <source>
        <dbReference type="EMBL" id="ABM61494.1"/>
    </source>
</evidence>
<feature type="signal peptide" evidence="1">
    <location>
        <begin position="1"/>
        <end position="30"/>
    </location>
</feature>